<feature type="chain" id="PRO_5002536992" evidence="1">
    <location>
        <begin position="26"/>
        <end position="207"/>
    </location>
</feature>
<protein>
    <submittedName>
        <fullName evidence="2">Uncharacterized protein</fullName>
    </submittedName>
</protein>
<name>A0A0G1FBT7_9BACT</name>
<evidence type="ECO:0000313" key="2">
    <source>
        <dbReference type="EMBL" id="KKT19831.1"/>
    </source>
</evidence>
<organism evidence="2 3">
    <name type="scientific">Candidatus Nomurabacteria bacterium GW2011_GWB1_43_7</name>
    <dbReference type="NCBI Taxonomy" id="1618747"/>
    <lineage>
        <taxon>Bacteria</taxon>
        <taxon>Candidatus Nomuraibacteriota</taxon>
    </lineage>
</organism>
<evidence type="ECO:0000313" key="3">
    <source>
        <dbReference type="Proteomes" id="UP000034751"/>
    </source>
</evidence>
<dbReference type="AlphaFoldDB" id="A0A0G1FBT7"/>
<comment type="caution">
    <text evidence="2">The sequence shown here is derived from an EMBL/GenBank/DDBJ whole genome shotgun (WGS) entry which is preliminary data.</text>
</comment>
<feature type="signal peptide" evidence="1">
    <location>
        <begin position="1"/>
        <end position="25"/>
    </location>
</feature>
<sequence length="207" mass="22592">MKKIVVVATVVLAALAALLSAPVSAEEEARDSSSVDSNTRLLFHGTNGDGPVSLSGWIIGANLSQDPSKWFAAVGPHLSGKNWWLDLNAGALFVDKKVIFVPEARGSYDGEKYDFFANLQWIDPTGNAVDLNGNFVEGTYLFIQGNRVIVSGVQFGLETENTWKHGTRALSVGPQLVFSLGKMTCTFSYQFVNKGKRHMWVRAAFSF</sequence>
<dbReference type="Proteomes" id="UP000034751">
    <property type="component" value="Unassembled WGS sequence"/>
</dbReference>
<keyword evidence="1" id="KW-0732">Signal</keyword>
<evidence type="ECO:0000256" key="1">
    <source>
        <dbReference type="SAM" id="SignalP"/>
    </source>
</evidence>
<proteinExistence type="predicted"/>
<accession>A0A0G1FBT7</accession>
<reference evidence="2 3" key="1">
    <citation type="journal article" date="2015" name="Nature">
        <title>rRNA introns, odd ribosomes, and small enigmatic genomes across a large radiation of phyla.</title>
        <authorList>
            <person name="Brown C.T."/>
            <person name="Hug L.A."/>
            <person name="Thomas B.C."/>
            <person name="Sharon I."/>
            <person name="Castelle C.J."/>
            <person name="Singh A."/>
            <person name="Wilkins M.J."/>
            <person name="Williams K.H."/>
            <person name="Banfield J.F."/>
        </authorList>
    </citation>
    <scope>NUCLEOTIDE SEQUENCE [LARGE SCALE GENOMIC DNA]</scope>
</reference>
<dbReference type="EMBL" id="LCGS01000004">
    <property type="protein sequence ID" value="KKT19831.1"/>
    <property type="molecule type" value="Genomic_DNA"/>
</dbReference>
<gene>
    <name evidence="2" type="ORF">UW02_C0004G0008</name>
</gene>